<dbReference type="Proteomes" id="UP000838756">
    <property type="component" value="Unassembled WGS sequence"/>
</dbReference>
<evidence type="ECO:0000313" key="1">
    <source>
        <dbReference type="EMBL" id="CAH2238863.1"/>
    </source>
</evidence>
<organism evidence="1 2">
    <name type="scientific">Pararge aegeria aegeria</name>
    <dbReference type="NCBI Taxonomy" id="348720"/>
    <lineage>
        <taxon>Eukaryota</taxon>
        <taxon>Metazoa</taxon>
        <taxon>Ecdysozoa</taxon>
        <taxon>Arthropoda</taxon>
        <taxon>Hexapoda</taxon>
        <taxon>Insecta</taxon>
        <taxon>Pterygota</taxon>
        <taxon>Neoptera</taxon>
        <taxon>Endopterygota</taxon>
        <taxon>Lepidoptera</taxon>
        <taxon>Glossata</taxon>
        <taxon>Ditrysia</taxon>
        <taxon>Papilionoidea</taxon>
        <taxon>Nymphalidae</taxon>
        <taxon>Satyrinae</taxon>
        <taxon>Satyrini</taxon>
        <taxon>Parargina</taxon>
        <taxon>Pararge</taxon>
    </lineage>
</organism>
<protein>
    <submittedName>
        <fullName evidence="1">Jg6840 protein</fullName>
    </submittedName>
</protein>
<reference evidence="1" key="1">
    <citation type="submission" date="2022-03" db="EMBL/GenBank/DDBJ databases">
        <authorList>
            <person name="Lindestad O."/>
        </authorList>
    </citation>
    <scope>NUCLEOTIDE SEQUENCE</scope>
</reference>
<accession>A0A8S4RMF3</accession>
<sequence length="156" mass="17452">MYSMPIHSDALPVIMQSVRMLRRYVSSGGGYLPDINMSYGEDNKTCSGVQNAVWHTTCERSFSLLDRLKSKLEAAAGACGLIKNKTDIMKMVVDRVTRPLLSNLRAVAEAWSRDLITPISERRAQPLSTASLALEHCQTSHFMPKTNKNQPYVKHV</sequence>
<proteinExistence type="predicted"/>
<comment type="caution">
    <text evidence="1">The sequence shown here is derived from an EMBL/GenBank/DDBJ whole genome shotgun (WGS) entry which is preliminary data.</text>
</comment>
<dbReference type="AlphaFoldDB" id="A0A8S4RMF3"/>
<dbReference type="EMBL" id="CAKXAJ010025404">
    <property type="protein sequence ID" value="CAH2238863.1"/>
    <property type="molecule type" value="Genomic_DNA"/>
</dbReference>
<keyword evidence="2" id="KW-1185">Reference proteome</keyword>
<evidence type="ECO:0000313" key="2">
    <source>
        <dbReference type="Proteomes" id="UP000838756"/>
    </source>
</evidence>
<gene>
    <name evidence="1" type="primary">jg6840</name>
    <name evidence="1" type="ORF">PAEG_LOCUS15889</name>
</gene>
<name>A0A8S4RMF3_9NEOP</name>